<name>A0AAV5SSK3_9BILA</name>
<proteinExistence type="predicted"/>
<accession>A0AAV5SSK3</accession>
<dbReference type="AlphaFoldDB" id="A0AAV5SSK3"/>
<gene>
    <name evidence="1" type="ORF">PENTCL1PPCAC_8220</name>
</gene>
<dbReference type="Proteomes" id="UP001432027">
    <property type="component" value="Unassembled WGS sequence"/>
</dbReference>
<dbReference type="EMBL" id="BTSX01000002">
    <property type="protein sequence ID" value="GMS86045.1"/>
    <property type="molecule type" value="Genomic_DNA"/>
</dbReference>
<evidence type="ECO:0000313" key="1">
    <source>
        <dbReference type="EMBL" id="GMS86045.1"/>
    </source>
</evidence>
<reference evidence="1" key="1">
    <citation type="submission" date="2023-10" db="EMBL/GenBank/DDBJ databases">
        <title>Genome assembly of Pristionchus species.</title>
        <authorList>
            <person name="Yoshida K."/>
            <person name="Sommer R.J."/>
        </authorList>
    </citation>
    <scope>NUCLEOTIDE SEQUENCE</scope>
    <source>
        <strain evidence="1">RS0144</strain>
    </source>
</reference>
<evidence type="ECO:0000313" key="2">
    <source>
        <dbReference type="Proteomes" id="UP001432027"/>
    </source>
</evidence>
<protein>
    <submittedName>
        <fullName evidence="1">Uncharacterized protein</fullName>
    </submittedName>
</protein>
<comment type="caution">
    <text evidence="1">The sequence shown here is derived from an EMBL/GenBank/DDBJ whole genome shotgun (WGS) entry which is preliminary data.</text>
</comment>
<feature type="non-terminal residue" evidence="1">
    <location>
        <position position="120"/>
    </location>
</feature>
<sequence>MKDLDEMRNVNRLLATTYSGEIYDELIIARKQIGHLEKNAKVFTPNASNEQANERKNKNIHYTPMIPMKSLNFPIPSPIHRITCRLSPISLANHSQWRLKKSPWSQRKSQSILPNLLAII</sequence>
<keyword evidence="2" id="KW-1185">Reference proteome</keyword>
<organism evidence="1 2">
    <name type="scientific">Pristionchus entomophagus</name>
    <dbReference type="NCBI Taxonomy" id="358040"/>
    <lineage>
        <taxon>Eukaryota</taxon>
        <taxon>Metazoa</taxon>
        <taxon>Ecdysozoa</taxon>
        <taxon>Nematoda</taxon>
        <taxon>Chromadorea</taxon>
        <taxon>Rhabditida</taxon>
        <taxon>Rhabditina</taxon>
        <taxon>Diplogasteromorpha</taxon>
        <taxon>Diplogasteroidea</taxon>
        <taxon>Neodiplogasteridae</taxon>
        <taxon>Pristionchus</taxon>
    </lineage>
</organism>